<dbReference type="InterPro" id="IPR012308">
    <property type="entry name" value="DNA_ligase_ATP-dep_N"/>
</dbReference>
<evidence type="ECO:0000256" key="4">
    <source>
        <dbReference type="ARBA" id="ARBA00022705"/>
    </source>
</evidence>
<dbReference type="GO" id="GO:0046872">
    <property type="term" value="F:metal ion binding"/>
    <property type="evidence" value="ECO:0007669"/>
    <property type="project" value="UniProtKB-KW"/>
</dbReference>
<accession>A0A7X0LMI1</accession>
<evidence type="ECO:0000256" key="5">
    <source>
        <dbReference type="ARBA" id="ARBA00022723"/>
    </source>
</evidence>
<dbReference type="Pfam" id="PF04679">
    <property type="entry name" value="DNA_ligase_A_C"/>
    <property type="match status" value="1"/>
</dbReference>
<keyword evidence="4" id="KW-0235">DNA replication</keyword>
<dbReference type="Proteomes" id="UP000541810">
    <property type="component" value="Unassembled WGS sequence"/>
</dbReference>
<keyword evidence="6" id="KW-0547">Nucleotide-binding</keyword>
<protein>
    <recommendedName>
        <fullName evidence="1">DNA ligase (ATP)</fullName>
        <ecNumber evidence="1">6.5.1.1</ecNumber>
    </recommendedName>
</protein>
<evidence type="ECO:0000313" key="15">
    <source>
        <dbReference type="EMBL" id="MBB6431656.1"/>
    </source>
</evidence>
<dbReference type="AlphaFoldDB" id="A0A7X0LMI1"/>
<evidence type="ECO:0000256" key="1">
    <source>
        <dbReference type="ARBA" id="ARBA00012727"/>
    </source>
</evidence>
<dbReference type="EMBL" id="JACHGY010000001">
    <property type="protein sequence ID" value="MBB6431656.1"/>
    <property type="molecule type" value="Genomic_DNA"/>
</dbReference>
<dbReference type="InterPro" id="IPR012310">
    <property type="entry name" value="DNA_ligase_ATP-dep_cent"/>
</dbReference>
<comment type="catalytic activity">
    <reaction evidence="13">
        <text>ATP + (deoxyribonucleotide)n-3'-hydroxyl + 5'-phospho-(deoxyribonucleotide)m = (deoxyribonucleotide)n+m + AMP + diphosphate.</text>
        <dbReference type="EC" id="6.5.1.1"/>
    </reaction>
</comment>
<dbReference type="InterPro" id="IPR012309">
    <property type="entry name" value="DNA_ligase_ATP-dep_C"/>
</dbReference>
<dbReference type="InterPro" id="IPR026333">
    <property type="entry name" value="ATP_dep_DNA_lig_pp_1105_fam"/>
</dbReference>
<dbReference type="PROSITE" id="PS00697">
    <property type="entry name" value="DNA_LIGASE_A1"/>
    <property type="match status" value="1"/>
</dbReference>
<feature type="domain" description="ATP-dependent DNA ligase family profile" evidence="14">
    <location>
        <begin position="303"/>
        <end position="431"/>
    </location>
</feature>
<dbReference type="GO" id="GO:0006281">
    <property type="term" value="P:DNA repair"/>
    <property type="evidence" value="ECO:0007669"/>
    <property type="project" value="UniProtKB-KW"/>
</dbReference>
<dbReference type="PANTHER" id="PTHR45674:SF13">
    <property type="entry name" value="DNA LIGASE-RELATED"/>
    <property type="match status" value="1"/>
</dbReference>
<evidence type="ECO:0000256" key="10">
    <source>
        <dbReference type="ARBA" id="ARBA00023172"/>
    </source>
</evidence>
<evidence type="ECO:0000256" key="12">
    <source>
        <dbReference type="ARBA" id="ARBA00023306"/>
    </source>
</evidence>
<name>A0A7X0LMI1_9BACT</name>
<evidence type="ECO:0000256" key="11">
    <source>
        <dbReference type="ARBA" id="ARBA00023204"/>
    </source>
</evidence>
<dbReference type="Pfam" id="PF01068">
    <property type="entry name" value="DNA_ligase_A_M"/>
    <property type="match status" value="1"/>
</dbReference>
<dbReference type="InterPro" id="IPR016059">
    <property type="entry name" value="DNA_ligase_ATP-dep_CS"/>
</dbReference>
<reference evidence="15 16" key="1">
    <citation type="submission" date="2020-08" db="EMBL/GenBank/DDBJ databases">
        <title>Genomic Encyclopedia of Type Strains, Phase IV (KMG-IV): sequencing the most valuable type-strain genomes for metagenomic binning, comparative biology and taxonomic classification.</title>
        <authorList>
            <person name="Goeker M."/>
        </authorList>
    </citation>
    <scope>NUCLEOTIDE SEQUENCE [LARGE SCALE GENOMIC DNA]</scope>
    <source>
        <strain evidence="15 16">DSM 103725</strain>
    </source>
</reference>
<dbReference type="GO" id="GO:0051301">
    <property type="term" value="P:cell division"/>
    <property type="evidence" value="ECO:0007669"/>
    <property type="project" value="UniProtKB-KW"/>
</dbReference>
<dbReference type="GO" id="GO:0003677">
    <property type="term" value="F:DNA binding"/>
    <property type="evidence" value="ECO:0007669"/>
    <property type="project" value="InterPro"/>
</dbReference>
<gene>
    <name evidence="15" type="ORF">HNQ40_003462</name>
</gene>
<dbReference type="GO" id="GO:0006260">
    <property type="term" value="P:DNA replication"/>
    <property type="evidence" value="ECO:0007669"/>
    <property type="project" value="UniProtKB-KW"/>
</dbReference>
<dbReference type="PROSITE" id="PS50160">
    <property type="entry name" value="DNA_LIGASE_A3"/>
    <property type="match status" value="1"/>
</dbReference>
<dbReference type="GO" id="GO:0005524">
    <property type="term" value="F:ATP binding"/>
    <property type="evidence" value="ECO:0007669"/>
    <property type="project" value="UniProtKB-KW"/>
</dbReference>
<organism evidence="15 16">
    <name type="scientific">Algisphaera agarilytica</name>
    <dbReference type="NCBI Taxonomy" id="1385975"/>
    <lineage>
        <taxon>Bacteria</taxon>
        <taxon>Pseudomonadati</taxon>
        <taxon>Planctomycetota</taxon>
        <taxon>Phycisphaerae</taxon>
        <taxon>Phycisphaerales</taxon>
        <taxon>Phycisphaeraceae</taxon>
        <taxon>Algisphaera</taxon>
    </lineage>
</organism>
<dbReference type="CDD" id="cd07972">
    <property type="entry name" value="OBF_DNA_ligase_Arch_LigB"/>
    <property type="match status" value="1"/>
</dbReference>
<dbReference type="Gene3D" id="3.30.470.30">
    <property type="entry name" value="DNA ligase/mRNA capping enzyme"/>
    <property type="match status" value="1"/>
</dbReference>
<dbReference type="PANTHER" id="PTHR45674">
    <property type="entry name" value="DNA LIGASE 1/3 FAMILY MEMBER"/>
    <property type="match status" value="1"/>
</dbReference>
<keyword evidence="3" id="KW-0132">Cell division</keyword>
<evidence type="ECO:0000256" key="9">
    <source>
        <dbReference type="ARBA" id="ARBA00022842"/>
    </source>
</evidence>
<dbReference type="EC" id="6.5.1.1" evidence="1"/>
<dbReference type="GO" id="GO:0003910">
    <property type="term" value="F:DNA ligase (ATP) activity"/>
    <property type="evidence" value="ECO:0007669"/>
    <property type="project" value="UniProtKB-EC"/>
</dbReference>
<dbReference type="GO" id="GO:0006310">
    <property type="term" value="P:DNA recombination"/>
    <property type="evidence" value="ECO:0007669"/>
    <property type="project" value="UniProtKB-KW"/>
</dbReference>
<dbReference type="SUPFAM" id="SSF56091">
    <property type="entry name" value="DNA ligase/mRNA capping enzyme, catalytic domain"/>
    <property type="match status" value="1"/>
</dbReference>
<dbReference type="Pfam" id="PF04675">
    <property type="entry name" value="DNA_ligase_A_N"/>
    <property type="match status" value="1"/>
</dbReference>
<evidence type="ECO:0000256" key="6">
    <source>
        <dbReference type="ARBA" id="ARBA00022741"/>
    </source>
</evidence>
<dbReference type="InterPro" id="IPR036599">
    <property type="entry name" value="DNA_ligase_N_sf"/>
</dbReference>
<keyword evidence="10" id="KW-0233">DNA recombination</keyword>
<keyword evidence="16" id="KW-1185">Reference proteome</keyword>
<keyword evidence="8" id="KW-0067">ATP-binding</keyword>
<dbReference type="RefSeq" id="WP_221435611.1">
    <property type="nucleotide sequence ID" value="NZ_JACHGY010000001.1"/>
</dbReference>
<keyword evidence="11" id="KW-0234">DNA repair</keyword>
<dbReference type="InterPro" id="IPR050191">
    <property type="entry name" value="ATP-dep_DNA_ligase"/>
</dbReference>
<keyword evidence="7" id="KW-0227">DNA damage</keyword>
<evidence type="ECO:0000256" key="13">
    <source>
        <dbReference type="ARBA" id="ARBA00034003"/>
    </source>
</evidence>
<dbReference type="CDD" id="cd07897">
    <property type="entry name" value="Adenylation_DNA_ligase_Bac1"/>
    <property type="match status" value="1"/>
</dbReference>
<evidence type="ECO:0000256" key="8">
    <source>
        <dbReference type="ARBA" id="ARBA00022840"/>
    </source>
</evidence>
<evidence type="ECO:0000259" key="14">
    <source>
        <dbReference type="PROSITE" id="PS50160"/>
    </source>
</evidence>
<keyword evidence="2 15" id="KW-0436">Ligase</keyword>
<dbReference type="NCBIfam" id="TIGR04120">
    <property type="entry name" value="DNA_lig_bact"/>
    <property type="match status" value="1"/>
</dbReference>
<dbReference type="SUPFAM" id="SSF50249">
    <property type="entry name" value="Nucleic acid-binding proteins"/>
    <property type="match status" value="1"/>
</dbReference>
<dbReference type="NCBIfam" id="NF006701">
    <property type="entry name" value="PRK09247.1"/>
    <property type="match status" value="1"/>
</dbReference>
<evidence type="ECO:0000256" key="7">
    <source>
        <dbReference type="ARBA" id="ARBA00022763"/>
    </source>
</evidence>
<sequence length="533" mass="60218">MKLFTRLFMEVDATTRTSEKTAALRRYFELAPPADAVWALRVLTGQKLIRAVPYKRLRAWAAEAAGLEPWLFNECYSAVGDLSETLSLVLPEPAEANDDPLHQIVSERILPLAQMTEAEQKVSVMETWKCFDQTQRFLFHKLISSNFRFGAAKKVVINALAQAAEVDAAVMQHRLSGKPIEPTPGAYEKLLAGSEDDDARPYPFYLAHQLESDPAALGDIREWAAEWKWDGIRAQIIRRGGQTMVWSRGDELITEAFPELRAVGDALPDGTVLDGEVLAYENGRPLGFSLLQRRLNRKRMEPMLFADVPVVFMAYDLLEQGGADVRDLSTRERRARLEAVLPEEPSVKRSPLIEATDWTGLADLREESRERGVEGVMLKRNDAPYAAGRVKGAWWKWKVDPYTVDCVMVYAQRGSGRRSSLFTDYTFAVWSGEPGKSELVPVTKAYSGLTDEEFAKVDHFIKTHTLGKKGAFRQVEPELVFEIAFEGINESDRHKSGIALRFPRMHRWRTDKKPQDADTLESLQTLLRATTSR</sequence>
<evidence type="ECO:0000256" key="3">
    <source>
        <dbReference type="ARBA" id="ARBA00022618"/>
    </source>
</evidence>
<keyword evidence="5" id="KW-0479">Metal-binding</keyword>
<dbReference type="Gene3D" id="2.40.50.140">
    <property type="entry name" value="Nucleic acid-binding proteins"/>
    <property type="match status" value="1"/>
</dbReference>
<comment type="caution">
    <text evidence="15">The sequence shown here is derived from an EMBL/GenBank/DDBJ whole genome shotgun (WGS) entry which is preliminary data.</text>
</comment>
<evidence type="ECO:0000313" key="16">
    <source>
        <dbReference type="Proteomes" id="UP000541810"/>
    </source>
</evidence>
<dbReference type="Gene3D" id="1.10.3260.10">
    <property type="entry name" value="DNA ligase, ATP-dependent, N-terminal domain"/>
    <property type="match status" value="1"/>
</dbReference>
<proteinExistence type="predicted"/>
<keyword evidence="9" id="KW-0460">Magnesium</keyword>
<keyword evidence="12" id="KW-0131">Cell cycle</keyword>
<dbReference type="InterPro" id="IPR012340">
    <property type="entry name" value="NA-bd_OB-fold"/>
</dbReference>
<evidence type="ECO:0000256" key="2">
    <source>
        <dbReference type="ARBA" id="ARBA00022598"/>
    </source>
</evidence>